<dbReference type="Pfam" id="PF00590">
    <property type="entry name" value="TP_methylase"/>
    <property type="match status" value="1"/>
</dbReference>
<dbReference type="GO" id="GO:0032259">
    <property type="term" value="P:methylation"/>
    <property type="evidence" value="ECO:0007669"/>
    <property type="project" value="UniProtKB-KW"/>
</dbReference>
<dbReference type="CDD" id="cd11641">
    <property type="entry name" value="Precorrin-4_C11-MT"/>
    <property type="match status" value="1"/>
</dbReference>
<name>A0ABR6VHY2_9FIRM</name>
<keyword evidence="4 8" id="KW-0489">Methyltransferase</keyword>
<dbReference type="GO" id="GO:0046026">
    <property type="term" value="F:precorrin-4 C11-methyltransferase activity"/>
    <property type="evidence" value="ECO:0007669"/>
    <property type="project" value="UniProtKB-EC"/>
</dbReference>
<evidence type="ECO:0000256" key="3">
    <source>
        <dbReference type="ARBA" id="ARBA00022573"/>
    </source>
</evidence>
<organism evidence="8 9">
    <name type="scientific">Megasphaera hominis</name>
    <dbReference type="NCBI Taxonomy" id="159836"/>
    <lineage>
        <taxon>Bacteria</taxon>
        <taxon>Bacillati</taxon>
        <taxon>Bacillota</taxon>
        <taxon>Negativicutes</taxon>
        <taxon>Veillonellales</taxon>
        <taxon>Veillonellaceae</taxon>
        <taxon>Megasphaera</taxon>
    </lineage>
</organism>
<dbReference type="SUPFAM" id="SSF53790">
    <property type="entry name" value="Tetrapyrrole methylase"/>
    <property type="match status" value="1"/>
</dbReference>
<dbReference type="Gene3D" id="3.30.950.10">
    <property type="entry name" value="Methyltransferase, Cobalt-precorrin-4 Transmethylase, Domain 2"/>
    <property type="match status" value="1"/>
</dbReference>
<protein>
    <submittedName>
        <fullName evidence="8">Precorrin-4 C(11)-methyltransferase</fullName>
        <ecNumber evidence="8">2.1.1.133</ecNumber>
    </submittedName>
</protein>
<comment type="pathway">
    <text evidence="1">Cofactor biosynthesis; adenosylcobalamin biosynthesis.</text>
</comment>
<evidence type="ECO:0000313" key="8">
    <source>
        <dbReference type="EMBL" id="MBC3536912.1"/>
    </source>
</evidence>
<dbReference type="Proteomes" id="UP000606870">
    <property type="component" value="Unassembled WGS sequence"/>
</dbReference>
<dbReference type="InterPro" id="IPR035996">
    <property type="entry name" value="4pyrrol_Methylase_sf"/>
</dbReference>
<dbReference type="InterPro" id="IPR014776">
    <property type="entry name" value="4pyrrole_Mease_sub2"/>
</dbReference>
<reference evidence="8 9" key="1">
    <citation type="submission" date="2020-08" db="EMBL/GenBank/DDBJ databases">
        <authorList>
            <person name="Liu C."/>
            <person name="Sun Q."/>
        </authorList>
    </citation>
    <scope>NUCLEOTIDE SEQUENCE [LARGE SCALE GENOMIC DNA]</scope>
    <source>
        <strain evidence="8 9">NSJ-59</strain>
    </source>
</reference>
<comment type="similarity">
    <text evidence="2">Belongs to the precorrin methyltransferase family.</text>
</comment>
<evidence type="ECO:0000256" key="4">
    <source>
        <dbReference type="ARBA" id="ARBA00022603"/>
    </source>
</evidence>
<evidence type="ECO:0000256" key="2">
    <source>
        <dbReference type="ARBA" id="ARBA00005879"/>
    </source>
</evidence>
<dbReference type="Gene3D" id="3.40.1010.10">
    <property type="entry name" value="Cobalt-precorrin-4 Transmethylase, Domain 1"/>
    <property type="match status" value="1"/>
</dbReference>
<evidence type="ECO:0000256" key="5">
    <source>
        <dbReference type="ARBA" id="ARBA00022679"/>
    </source>
</evidence>
<dbReference type="RefSeq" id="WP_186503066.1">
    <property type="nucleotide sequence ID" value="NZ_JACOGK010000016.1"/>
</dbReference>
<proteinExistence type="inferred from homology"/>
<dbReference type="PANTHER" id="PTHR45790">
    <property type="entry name" value="SIROHEME SYNTHASE-RELATED"/>
    <property type="match status" value="1"/>
</dbReference>
<evidence type="ECO:0000256" key="1">
    <source>
        <dbReference type="ARBA" id="ARBA00004953"/>
    </source>
</evidence>
<keyword evidence="3" id="KW-0169">Cobalamin biosynthesis</keyword>
<comment type="caution">
    <text evidence="8">The sequence shown here is derived from an EMBL/GenBank/DDBJ whole genome shotgun (WGS) entry which is preliminary data.</text>
</comment>
<dbReference type="EMBL" id="JACOGK010000016">
    <property type="protein sequence ID" value="MBC3536912.1"/>
    <property type="molecule type" value="Genomic_DNA"/>
</dbReference>
<dbReference type="EC" id="2.1.1.133" evidence="8"/>
<keyword evidence="6" id="KW-0949">S-adenosyl-L-methionine</keyword>
<accession>A0ABR6VHY2</accession>
<evidence type="ECO:0000313" key="9">
    <source>
        <dbReference type="Proteomes" id="UP000606870"/>
    </source>
</evidence>
<dbReference type="InterPro" id="IPR003043">
    <property type="entry name" value="Uropor_MeTrfase_CS"/>
</dbReference>
<keyword evidence="5 8" id="KW-0808">Transferase</keyword>
<dbReference type="InterPro" id="IPR006362">
    <property type="entry name" value="Cbl_synth_CobM/CibF"/>
</dbReference>
<dbReference type="InterPro" id="IPR014777">
    <property type="entry name" value="4pyrrole_Mease_sub1"/>
</dbReference>
<dbReference type="PANTHER" id="PTHR45790:SF4">
    <property type="entry name" value="COBALT-PRECORRIN-4 C(11)-METHYLTRANSFERASE"/>
    <property type="match status" value="1"/>
</dbReference>
<keyword evidence="9" id="KW-1185">Reference proteome</keyword>
<sequence>MIHFVGAGPGAADLITVRGKTLLETADQIIYAGSLVNPDLLQYAKAGCRILDSASMTLEEVIAAMKEYEAKGAMTVRLHTGDPSIYGAIREQMDELDKAGIAYACVPGVSSFCAAAAAVQKEYTLPGISQSVIITRMEGRTGVPEHQKIADYAAHGATMVIFLSAGLLEKLETELQRGGYAAATPAAIVYKASWPDEKVCYCTVDTLAQTAAANGISRTALILVGHFLDGAYERSRLYDPAFTHGYRQGKDAK</sequence>
<dbReference type="InterPro" id="IPR050161">
    <property type="entry name" value="Siro_Cobalamin_biosynth"/>
</dbReference>
<evidence type="ECO:0000259" key="7">
    <source>
        <dbReference type="Pfam" id="PF00590"/>
    </source>
</evidence>
<dbReference type="PROSITE" id="PS00839">
    <property type="entry name" value="SUMT_1"/>
    <property type="match status" value="1"/>
</dbReference>
<evidence type="ECO:0000256" key="6">
    <source>
        <dbReference type="ARBA" id="ARBA00022691"/>
    </source>
</evidence>
<feature type="domain" description="Tetrapyrrole methylase" evidence="7">
    <location>
        <begin position="1"/>
        <end position="207"/>
    </location>
</feature>
<dbReference type="InterPro" id="IPR000878">
    <property type="entry name" value="4pyrrol_Mease"/>
</dbReference>
<gene>
    <name evidence="8" type="primary">cobM</name>
    <name evidence="8" type="ORF">H8J70_06580</name>
</gene>
<dbReference type="NCBIfam" id="TIGR01465">
    <property type="entry name" value="cobM_cbiF"/>
    <property type="match status" value="1"/>
</dbReference>